<accession>A0ABY5ARB9</accession>
<keyword evidence="2" id="KW-1185">Reference proteome</keyword>
<proteinExistence type="predicted"/>
<name>A0ABY5ARB9_9CYAN</name>
<dbReference type="EMBL" id="CP098611">
    <property type="protein sequence ID" value="USR91769.1"/>
    <property type="molecule type" value="Genomic_DNA"/>
</dbReference>
<protein>
    <recommendedName>
        <fullName evidence="3">Glycosyltransferase 2-like domain-containing protein</fullName>
    </recommendedName>
</protein>
<reference evidence="1" key="1">
    <citation type="submission" date="2022-06" db="EMBL/GenBank/DDBJ databases">
        <title>Genome sequence of Phormidium yuhuli AB48 isolated from an industrial photobioreactor environment.</title>
        <authorList>
            <person name="Qiu Y."/>
            <person name="Noonan A.J.C."/>
            <person name="Dofher K."/>
            <person name="Koch M."/>
            <person name="Kieft B."/>
            <person name="Lin X."/>
            <person name="Ziels R.M."/>
            <person name="Hallam S.J."/>
        </authorList>
    </citation>
    <scope>NUCLEOTIDE SEQUENCE</scope>
    <source>
        <strain evidence="1">AB48</strain>
    </source>
</reference>
<evidence type="ECO:0000313" key="2">
    <source>
        <dbReference type="Proteomes" id="UP001056708"/>
    </source>
</evidence>
<organism evidence="1 2">
    <name type="scientific">Phormidium yuhuli AB48</name>
    <dbReference type="NCBI Taxonomy" id="2940671"/>
    <lineage>
        <taxon>Bacteria</taxon>
        <taxon>Bacillati</taxon>
        <taxon>Cyanobacteriota</taxon>
        <taxon>Cyanophyceae</taxon>
        <taxon>Oscillatoriophycideae</taxon>
        <taxon>Oscillatoriales</taxon>
        <taxon>Oscillatoriaceae</taxon>
        <taxon>Phormidium</taxon>
        <taxon>Phormidium yuhuli</taxon>
    </lineage>
</organism>
<dbReference type="Proteomes" id="UP001056708">
    <property type="component" value="Chromosome"/>
</dbReference>
<dbReference type="Gene3D" id="3.90.550.10">
    <property type="entry name" value="Spore Coat Polysaccharide Biosynthesis Protein SpsA, Chain A"/>
    <property type="match status" value="1"/>
</dbReference>
<sequence length="290" mass="33687">MHKIIISITSIDSRISHIHLVINSLLNQDFPRDAYEVHLHLSKEPYLIDKGCSEITPNLISLQGKNPDRFFIKFVKNIGPYRKFIPVMDEIYRQPLNQFYNTLIVTADDDTAYPPWWLWQLYESYLKHRCVIGFRGRVMSFQNKMLIPYRKWQKKITENPSMLNVPTGKDGVLYSPLHLYPAVRDIDAAKYYAPKADDLWLKTHTLLARVPSFILNDTLIQEFSSVTEREPEVSLYQTFNKHGGNDDALANIEKYLQQKWGISLWNICNPAQINSACLRQEISRVLGGIS</sequence>
<evidence type="ECO:0000313" key="1">
    <source>
        <dbReference type="EMBL" id="USR91769.1"/>
    </source>
</evidence>
<dbReference type="SUPFAM" id="SSF53448">
    <property type="entry name" value="Nucleotide-diphospho-sugar transferases"/>
    <property type="match status" value="1"/>
</dbReference>
<evidence type="ECO:0008006" key="3">
    <source>
        <dbReference type="Google" id="ProtNLM"/>
    </source>
</evidence>
<gene>
    <name evidence="1" type="ORF">NEA10_03305</name>
</gene>
<dbReference type="RefSeq" id="WP_252663799.1">
    <property type="nucleotide sequence ID" value="NZ_CP098611.1"/>
</dbReference>
<dbReference type="InterPro" id="IPR029044">
    <property type="entry name" value="Nucleotide-diphossugar_trans"/>
</dbReference>